<dbReference type="PRINTS" id="PR00081">
    <property type="entry name" value="GDHRDH"/>
</dbReference>
<dbReference type="Gene3D" id="3.40.50.720">
    <property type="entry name" value="NAD(P)-binding Rossmann-like Domain"/>
    <property type="match status" value="1"/>
</dbReference>
<organism evidence="2 3">
    <name type="scientific">Streptococcus moroccensis</name>
    <dbReference type="NCBI Taxonomy" id="1451356"/>
    <lineage>
        <taxon>Bacteria</taxon>
        <taxon>Bacillati</taxon>
        <taxon>Bacillota</taxon>
        <taxon>Bacilli</taxon>
        <taxon>Lactobacillales</taxon>
        <taxon>Streptococcaceae</taxon>
        <taxon>Streptococcus</taxon>
    </lineage>
</organism>
<protein>
    <submittedName>
        <fullName evidence="2">NAD(P)-dependent dehydrogenase (Short-subunit alcohol dehydrogenase family)</fullName>
    </submittedName>
</protein>
<keyword evidence="3" id="KW-1185">Reference proteome</keyword>
<keyword evidence="1" id="KW-0560">Oxidoreductase</keyword>
<dbReference type="Proteomes" id="UP001223079">
    <property type="component" value="Unassembled WGS sequence"/>
</dbReference>
<evidence type="ECO:0000256" key="1">
    <source>
        <dbReference type="ARBA" id="ARBA00023002"/>
    </source>
</evidence>
<dbReference type="PANTHER" id="PTHR43157:SF31">
    <property type="entry name" value="PHOSPHATIDYLINOSITOL-GLYCAN BIOSYNTHESIS CLASS F PROTEIN"/>
    <property type="match status" value="1"/>
</dbReference>
<dbReference type="InterPro" id="IPR036291">
    <property type="entry name" value="NAD(P)-bd_dom_sf"/>
</dbReference>
<proteinExistence type="predicted"/>
<name>A0ABT9YT53_9STRE</name>
<evidence type="ECO:0000313" key="2">
    <source>
        <dbReference type="EMBL" id="MDQ0222305.1"/>
    </source>
</evidence>
<dbReference type="InterPro" id="IPR002347">
    <property type="entry name" value="SDR_fam"/>
</dbReference>
<accession>A0ABT9YT53</accession>
<dbReference type="PANTHER" id="PTHR43157">
    <property type="entry name" value="PHOSPHATIDYLINOSITOL-GLYCAN BIOSYNTHESIS CLASS F PROTEIN-RELATED"/>
    <property type="match status" value="1"/>
</dbReference>
<dbReference type="SUPFAM" id="SSF51735">
    <property type="entry name" value="NAD(P)-binding Rossmann-fold domains"/>
    <property type="match status" value="1"/>
</dbReference>
<dbReference type="Pfam" id="PF00106">
    <property type="entry name" value="adh_short"/>
    <property type="match status" value="1"/>
</dbReference>
<sequence length="288" mass="32018">MKTIIITGATDGIGKHLAKKLAAEGHHLIIHGRNPQKLETTVTEIMDVSPNATLSAYLADFSKMADVYAFASSIQQDFDRIDVLINNAGLFAGSERLATAENIEHTFMLSVQVPYILTTELRPLLETAPEGRVINTSSYMHHFASVKDLDFGMEKDYSAKQAYNNAKLYLIWLTCYQAQQFKQEGSNITINAYHPGLIATNLGNTNGKKKETKSLVSRVVKSVYQSLDEGIETGYFLALSNQVAAISGAYFDTKTIKRVSYKGYNDEKAKALLAYCDQKIFDYKESLL</sequence>
<gene>
    <name evidence="2" type="ORF">J2S23_000856</name>
</gene>
<comment type="caution">
    <text evidence="2">The sequence shown here is derived from an EMBL/GenBank/DDBJ whole genome shotgun (WGS) entry which is preliminary data.</text>
</comment>
<reference evidence="2 3" key="1">
    <citation type="submission" date="2023-07" db="EMBL/GenBank/DDBJ databases">
        <title>Genomic Encyclopedia of Type Strains, Phase IV (KMG-IV): sequencing the most valuable type-strain genomes for metagenomic binning, comparative biology and taxonomic classification.</title>
        <authorList>
            <person name="Goeker M."/>
        </authorList>
    </citation>
    <scope>NUCLEOTIDE SEQUENCE [LARGE SCALE GENOMIC DNA]</scope>
    <source>
        <strain evidence="2 3">DSM 105143</strain>
    </source>
</reference>
<dbReference type="EMBL" id="JAUSTM010000006">
    <property type="protein sequence ID" value="MDQ0222305.1"/>
    <property type="molecule type" value="Genomic_DNA"/>
</dbReference>
<evidence type="ECO:0000313" key="3">
    <source>
        <dbReference type="Proteomes" id="UP001223079"/>
    </source>
</evidence>